<dbReference type="RefSeq" id="XP_041562397.1">
    <property type="nucleotide sequence ID" value="XM_041696804.1"/>
</dbReference>
<keyword evidence="1" id="KW-0472">Membrane</keyword>
<dbReference type="OrthoDB" id="10359591at2759"/>
<dbReference type="EMBL" id="AP024450">
    <property type="protein sequence ID" value="BCS30211.1"/>
    <property type="molecule type" value="Genomic_DNA"/>
</dbReference>
<accession>A0A7R7XYS7</accession>
<dbReference type="GeneID" id="64980208"/>
<protein>
    <submittedName>
        <fullName evidence="2">Uncharacterized protein</fullName>
    </submittedName>
</protein>
<sequence length="102" mass="12038">MPNLNIREWPRQLFHFITAYRPFYNLLLAFYTMMDMFWLGWDGTDPAYFSAVLNDYAELVILEGLHGFGAFAELGGAGFWDGFEDEDMDGFDEFDEFEDDYR</sequence>
<organism evidence="2 3">
    <name type="scientific">Aspergillus puulaauensis</name>
    <dbReference type="NCBI Taxonomy" id="1220207"/>
    <lineage>
        <taxon>Eukaryota</taxon>
        <taxon>Fungi</taxon>
        <taxon>Dikarya</taxon>
        <taxon>Ascomycota</taxon>
        <taxon>Pezizomycotina</taxon>
        <taxon>Eurotiomycetes</taxon>
        <taxon>Eurotiomycetidae</taxon>
        <taxon>Eurotiales</taxon>
        <taxon>Aspergillaceae</taxon>
        <taxon>Aspergillus</taxon>
    </lineage>
</organism>
<name>A0A7R7XYS7_9EURO</name>
<proteinExistence type="predicted"/>
<dbReference type="AlphaFoldDB" id="A0A7R7XYS7"/>
<dbReference type="KEGG" id="apuu:APUU_80514S"/>
<reference evidence="2" key="1">
    <citation type="submission" date="2021-01" db="EMBL/GenBank/DDBJ databases">
        <authorList>
            <consortium name="Aspergillus puulaauensis MK2 genome sequencing consortium"/>
            <person name="Kazuki M."/>
            <person name="Futagami T."/>
        </authorList>
    </citation>
    <scope>NUCLEOTIDE SEQUENCE</scope>
    <source>
        <strain evidence="2">MK2</strain>
    </source>
</reference>
<evidence type="ECO:0000313" key="2">
    <source>
        <dbReference type="EMBL" id="BCS30211.1"/>
    </source>
</evidence>
<keyword evidence="1" id="KW-1133">Transmembrane helix</keyword>
<dbReference type="Proteomes" id="UP000654913">
    <property type="component" value="Chromosome 8"/>
</dbReference>
<gene>
    <name evidence="2" type="ORF">APUU_80514S</name>
</gene>
<keyword evidence="1" id="KW-0812">Transmembrane</keyword>
<reference evidence="2" key="2">
    <citation type="submission" date="2021-02" db="EMBL/GenBank/DDBJ databases">
        <title>Aspergillus puulaauensis MK2 genome sequence.</title>
        <authorList>
            <person name="Futagami T."/>
            <person name="Mori K."/>
            <person name="Kadooka C."/>
            <person name="Tanaka T."/>
        </authorList>
    </citation>
    <scope>NUCLEOTIDE SEQUENCE</scope>
    <source>
        <strain evidence="2">MK2</strain>
    </source>
</reference>
<keyword evidence="3" id="KW-1185">Reference proteome</keyword>
<evidence type="ECO:0000313" key="3">
    <source>
        <dbReference type="Proteomes" id="UP000654913"/>
    </source>
</evidence>
<evidence type="ECO:0000256" key="1">
    <source>
        <dbReference type="SAM" id="Phobius"/>
    </source>
</evidence>
<feature type="transmembrane region" description="Helical" evidence="1">
    <location>
        <begin position="12"/>
        <end position="31"/>
    </location>
</feature>